<keyword evidence="7" id="KW-1133">Transmembrane helix</keyword>
<keyword evidence="5" id="KW-0418">Kinase</keyword>
<evidence type="ECO:0000313" key="12">
    <source>
        <dbReference type="EMBL" id="MFG6486466.1"/>
    </source>
</evidence>
<dbReference type="SMART" id="SM00388">
    <property type="entry name" value="HisKA"/>
    <property type="match status" value="1"/>
</dbReference>
<dbReference type="CDD" id="cd00130">
    <property type="entry name" value="PAS"/>
    <property type="match status" value="2"/>
</dbReference>
<comment type="catalytic activity">
    <reaction evidence="1">
        <text>ATP + protein L-histidine = ADP + protein N-phospho-L-histidine.</text>
        <dbReference type="EC" id="2.7.13.3"/>
    </reaction>
</comment>
<dbReference type="SUPFAM" id="SSF55785">
    <property type="entry name" value="PYP-like sensor domain (PAS domain)"/>
    <property type="match status" value="3"/>
</dbReference>
<name>A0ABW7H9R0_9BURK</name>
<dbReference type="Gene3D" id="1.10.287.130">
    <property type="match status" value="1"/>
</dbReference>
<evidence type="ECO:0000256" key="3">
    <source>
        <dbReference type="ARBA" id="ARBA00022553"/>
    </source>
</evidence>
<dbReference type="PROSITE" id="PS50110">
    <property type="entry name" value="RESPONSE_REGULATORY"/>
    <property type="match status" value="2"/>
</dbReference>
<dbReference type="Pfam" id="PF00989">
    <property type="entry name" value="PAS"/>
    <property type="match status" value="1"/>
</dbReference>
<dbReference type="PROSITE" id="PS50112">
    <property type="entry name" value="PAS"/>
    <property type="match status" value="2"/>
</dbReference>
<evidence type="ECO:0000256" key="7">
    <source>
        <dbReference type="SAM" id="Phobius"/>
    </source>
</evidence>
<dbReference type="Pfam" id="PF25487">
    <property type="entry name" value="ETR1_N"/>
    <property type="match status" value="1"/>
</dbReference>
<dbReference type="InterPro" id="IPR036890">
    <property type="entry name" value="HATPase_C_sf"/>
</dbReference>
<dbReference type="InterPro" id="IPR013655">
    <property type="entry name" value="PAS_fold_3"/>
</dbReference>
<dbReference type="SMART" id="SM00086">
    <property type="entry name" value="PAC"/>
    <property type="match status" value="3"/>
</dbReference>
<dbReference type="CDD" id="cd00082">
    <property type="entry name" value="HisKA"/>
    <property type="match status" value="1"/>
</dbReference>
<evidence type="ECO:0000256" key="2">
    <source>
        <dbReference type="ARBA" id="ARBA00012438"/>
    </source>
</evidence>
<evidence type="ECO:0000259" key="11">
    <source>
        <dbReference type="PROSITE" id="PS50113"/>
    </source>
</evidence>
<dbReference type="Pfam" id="PF08448">
    <property type="entry name" value="PAS_4"/>
    <property type="match status" value="1"/>
</dbReference>
<feature type="modified residue" description="4-aspartylphosphate" evidence="6">
    <location>
        <position position="957"/>
    </location>
</feature>
<dbReference type="Pfam" id="PF00512">
    <property type="entry name" value="HisKA"/>
    <property type="match status" value="1"/>
</dbReference>
<feature type="domain" description="PAC" evidence="11">
    <location>
        <begin position="223"/>
        <end position="281"/>
    </location>
</feature>
<dbReference type="InterPro" id="IPR001789">
    <property type="entry name" value="Sig_transdc_resp-reg_receiver"/>
</dbReference>
<feature type="transmembrane region" description="Helical" evidence="7">
    <location>
        <begin position="26"/>
        <end position="51"/>
    </location>
</feature>
<dbReference type="SUPFAM" id="SSF47384">
    <property type="entry name" value="Homodimeric domain of signal transducing histidine kinase"/>
    <property type="match status" value="1"/>
</dbReference>
<dbReference type="InterPro" id="IPR035965">
    <property type="entry name" value="PAS-like_dom_sf"/>
</dbReference>
<dbReference type="Pfam" id="PF00072">
    <property type="entry name" value="Response_reg"/>
    <property type="match status" value="1"/>
</dbReference>
<keyword evidence="4" id="KW-0808">Transferase</keyword>
<dbReference type="Gene3D" id="3.30.450.20">
    <property type="entry name" value="PAS domain"/>
    <property type="match status" value="3"/>
</dbReference>
<dbReference type="InterPro" id="IPR058544">
    <property type="entry name" value="ETR1_N"/>
</dbReference>
<dbReference type="Pfam" id="PF02518">
    <property type="entry name" value="HATPase_c"/>
    <property type="match status" value="1"/>
</dbReference>
<dbReference type="InterPro" id="IPR004358">
    <property type="entry name" value="Sig_transdc_His_kin-like_C"/>
</dbReference>
<dbReference type="InterPro" id="IPR001610">
    <property type="entry name" value="PAC"/>
</dbReference>
<dbReference type="InterPro" id="IPR000014">
    <property type="entry name" value="PAS"/>
</dbReference>
<evidence type="ECO:0000313" key="13">
    <source>
        <dbReference type="Proteomes" id="UP001606134"/>
    </source>
</evidence>
<reference evidence="12 13" key="1">
    <citation type="submission" date="2024-08" db="EMBL/GenBank/DDBJ databases">
        <authorList>
            <person name="Lu H."/>
        </authorList>
    </citation>
    <scope>NUCLEOTIDE SEQUENCE [LARGE SCALE GENOMIC DNA]</scope>
    <source>
        <strain evidence="12 13">BYS78W</strain>
    </source>
</reference>
<dbReference type="InterPro" id="IPR000700">
    <property type="entry name" value="PAS-assoc_C"/>
</dbReference>
<organism evidence="12 13">
    <name type="scientific">Pelomonas candidula</name>
    <dbReference type="NCBI Taxonomy" id="3299025"/>
    <lineage>
        <taxon>Bacteria</taxon>
        <taxon>Pseudomonadati</taxon>
        <taxon>Pseudomonadota</taxon>
        <taxon>Betaproteobacteria</taxon>
        <taxon>Burkholderiales</taxon>
        <taxon>Sphaerotilaceae</taxon>
        <taxon>Roseateles</taxon>
    </lineage>
</organism>
<dbReference type="CDD" id="cd17574">
    <property type="entry name" value="REC_OmpR"/>
    <property type="match status" value="1"/>
</dbReference>
<dbReference type="PANTHER" id="PTHR43047:SF63">
    <property type="entry name" value="HISTIDINE KINASE"/>
    <property type="match status" value="1"/>
</dbReference>
<dbReference type="EMBL" id="JBIGIC010000003">
    <property type="protein sequence ID" value="MFG6486466.1"/>
    <property type="molecule type" value="Genomic_DNA"/>
</dbReference>
<feature type="domain" description="PAC" evidence="11">
    <location>
        <begin position="349"/>
        <end position="403"/>
    </location>
</feature>
<dbReference type="RefSeq" id="WP_394407564.1">
    <property type="nucleotide sequence ID" value="NZ_JBIGIC010000003.1"/>
</dbReference>
<feature type="domain" description="Response regulatory" evidence="9">
    <location>
        <begin position="787"/>
        <end position="900"/>
    </location>
</feature>
<feature type="domain" description="Response regulatory" evidence="9">
    <location>
        <begin position="908"/>
        <end position="1028"/>
    </location>
</feature>
<dbReference type="Gene3D" id="2.10.70.100">
    <property type="match status" value="1"/>
</dbReference>
<feature type="domain" description="PAS" evidence="10">
    <location>
        <begin position="278"/>
        <end position="348"/>
    </location>
</feature>
<dbReference type="InterPro" id="IPR003661">
    <property type="entry name" value="HisK_dim/P_dom"/>
</dbReference>
<dbReference type="Pfam" id="PF08447">
    <property type="entry name" value="PAS_3"/>
    <property type="match status" value="1"/>
</dbReference>
<accession>A0ABW7H9R0</accession>
<feature type="domain" description="PAS" evidence="10">
    <location>
        <begin position="151"/>
        <end position="202"/>
    </location>
</feature>
<dbReference type="PROSITE" id="PS50109">
    <property type="entry name" value="HIS_KIN"/>
    <property type="match status" value="1"/>
</dbReference>
<feature type="transmembrane region" description="Helical" evidence="7">
    <location>
        <begin position="63"/>
        <end position="86"/>
    </location>
</feature>
<dbReference type="NCBIfam" id="TIGR00229">
    <property type="entry name" value="sensory_box"/>
    <property type="match status" value="2"/>
</dbReference>
<dbReference type="SMART" id="SM00091">
    <property type="entry name" value="PAS"/>
    <property type="match status" value="3"/>
</dbReference>
<evidence type="ECO:0000256" key="5">
    <source>
        <dbReference type="ARBA" id="ARBA00022777"/>
    </source>
</evidence>
<evidence type="ECO:0000259" key="8">
    <source>
        <dbReference type="PROSITE" id="PS50109"/>
    </source>
</evidence>
<proteinExistence type="predicted"/>
<dbReference type="SUPFAM" id="SSF52172">
    <property type="entry name" value="CheY-like"/>
    <property type="match status" value="2"/>
</dbReference>
<dbReference type="SUPFAM" id="SSF55874">
    <property type="entry name" value="ATPase domain of HSP90 chaperone/DNA topoisomerase II/histidine kinase"/>
    <property type="match status" value="1"/>
</dbReference>
<dbReference type="Gene3D" id="3.30.565.10">
    <property type="entry name" value="Histidine kinase-like ATPase, C-terminal domain"/>
    <property type="match status" value="1"/>
</dbReference>
<dbReference type="InterPro" id="IPR003594">
    <property type="entry name" value="HATPase_dom"/>
</dbReference>
<dbReference type="InterPro" id="IPR005467">
    <property type="entry name" value="His_kinase_dom"/>
</dbReference>
<evidence type="ECO:0000259" key="9">
    <source>
        <dbReference type="PROSITE" id="PS50110"/>
    </source>
</evidence>
<dbReference type="InterPro" id="IPR011006">
    <property type="entry name" value="CheY-like_superfamily"/>
</dbReference>
<dbReference type="EC" id="2.7.13.3" evidence="2"/>
<dbReference type="Proteomes" id="UP001606134">
    <property type="component" value="Unassembled WGS sequence"/>
</dbReference>
<evidence type="ECO:0000256" key="1">
    <source>
        <dbReference type="ARBA" id="ARBA00000085"/>
    </source>
</evidence>
<sequence>MDELTGIVARAGFLPHGYCFQWSPGLLWTMVGSDLATAVAYFSLPLVIASYARQRPQVNLGSLATLFAIFIFACGVTHVLDVWTIWRPDYAVQTAGKLFTACASVLTAIVAWRLMPQLLAVPSVGEMQAANEALRREMDRRHSAEDHLLETEQGLAATLSAIDAGYLTTDSEGRVKRINAVAERITGWPAAQAVGRPLREVFVRADAPAALLQLNPVDLVRDGQADAAFPRHAVCVSRDGDQHPVELHVEPTHHADGRTRGIALVFRDVGRLTEAEAEVRRLAAVVESSADAIVVKTLDGRITNWNAAAEQMFGYTADEAVGQPVQMLIPPEREAEEMRILANIALGQPVPPFRTVRIAKDGRRVEVSAQVSPLRDAAGRIIGGIKSARDLTHQRQIEAALRHSEARLRFALESAAIGDWEMEVETGLIHRSRRYDQCFGLADPGTPWDRERLLATVHIDDRAMVQAGLDTLPEGQQPWHAEFRVTWPDASVHWLRLDARVTRDDAGAARLVGIVADVTAMRTAEQARQQSVWLAAENRRVQESSRLKSLFLANMSHELRTPLNAVIGFSDLLTMADPPVDAARQREWLKHIASSGRHLLNMINDVLDLSKIEAGKMDFHPEPVDLAQVVDDVMATVTVLAGQRGQQLSSSIAPELHGLVLDPARLKQVLLNYLSNAIKFTPVGGRVELRMLGEGPRLWRLEVEDSGIGIPADRLGQLFVEFQQLDDGLTKHHQGTGLGLALTRRLVEAQGGRVGVYSEPGQGSRFYAVLPRQPQATEADAPRPAHQQLVALRDHPLRDGVARELSQAGVAADAAATAAEVLRLARVRRYTELAIDLGLPDAPGLAMLAQLRNGGPSMHAAVKALALTPASGAGVAFPVADILAKPLRRAALARALVPLRARFGPGRPVLVVDDEPASRELMCAALASNGIEAVSLPGGAEALQALPRLQPAAVVLDLMMPGVDGFQVLHELRSDPRWADTPVIVWTALSLSAEDIGALSRSATSIATAHVAQPLAEVRDAMLRAARLDRRGRRRGG</sequence>
<dbReference type="SMART" id="SM00387">
    <property type="entry name" value="HATPase_c"/>
    <property type="match status" value="1"/>
</dbReference>
<feature type="domain" description="PAC" evidence="11">
    <location>
        <begin position="479"/>
        <end position="530"/>
    </location>
</feature>
<dbReference type="InterPro" id="IPR013656">
    <property type="entry name" value="PAS_4"/>
</dbReference>
<dbReference type="InterPro" id="IPR013767">
    <property type="entry name" value="PAS_fold"/>
</dbReference>
<evidence type="ECO:0000256" key="4">
    <source>
        <dbReference type="ARBA" id="ARBA00022679"/>
    </source>
</evidence>
<keyword evidence="13" id="KW-1185">Reference proteome</keyword>
<dbReference type="SMART" id="SM00448">
    <property type="entry name" value="REC"/>
    <property type="match status" value="2"/>
</dbReference>
<evidence type="ECO:0000259" key="10">
    <source>
        <dbReference type="PROSITE" id="PS50112"/>
    </source>
</evidence>
<dbReference type="PROSITE" id="PS50113">
    <property type="entry name" value="PAC"/>
    <property type="match status" value="3"/>
</dbReference>
<dbReference type="PANTHER" id="PTHR43047">
    <property type="entry name" value="TWO-COMPONENT HISTIDINE PROTEIN KINASE"/>
    <property type="match status" value="1"/>
</dbReference>
<keyword evidence="3 6" id="KW-0597">Phosphoprotein</keyword>
<dbReference type="InterPro" id="IPR036097">
    <property type="entry name" value="HisK_dim/P_sf"/>
</dbReference>
<keyword evidence="7" id="KW-0812">Transmembrane</keyword>
<keyword evidence="7" id="KW-0472">Membrane</keyword>
<gene>
    <name evidence="12" type="ORF">ACG04R_07290</name>
</gene>
<dbReference type="Gene3D" id="3.40.50.2300">
    <property type="match status" value="2"/>
</dbReference>
<comment type="caution">
    <text evidence="12">The sequence shown here is derived from an EMBL/GenBank/DDBJ whole genome shotgun (WGS) entry which is preliminary data.</text>
</comment>
<protein>
    <recommendedName>
        <fullName evidence="2">histidine kinase</fullName>
        <ecNumber evidence="2">2.7.13.3</ecNumber>
    </recommendedName>
</protein>
<feature type="modified residue" description="4-aspartylphosphate" evidence="6">
    <location>
        <position position="836"/>
    </location>
</feature>
<feature type="domain" description="Histidine kinase" evidence="8">
    <location>
        <begin position="554"/>
        <end position="774"/>
    </location>
</feature>
<dbReference type="CDD" id="cd16922">
    <property type="entry name" value="HATPase_EvgS-ArcB-TorS-like"/>
    <property type="match status" value="1"/>
</dbReference>
<evidence type="ECO:0000256" key="6">
    <source>
        <dbReference type="PROSITE-ProRule" id="PRU00169"/>
    </source>
</evidence>
<dbReference type="PRINTS" id="PR00344">
    <property type="entry name" value="BCTRLSENSOR"/>
</dbReference>